<keyword evidence="5" id="KW-0805">Transcription regulation</keyword>
<evidence type="ECO:0000256" key="6">
    <source>
        <dbReference type="ARBA" id="ARBA00023125"/>
    </source>
</evidence>
<evidence type="ECO:0000256" key="2">
    <source>
        <dbReference type="ARBA" id="ARBA00022723"/>
    </source>
</evidence>
<dbReference type="SUPFAM" id="SSF46689">
    <property type="entry name" value="Homeodomain-like"/>
    <property type="match status" value="1"/>
</dbReference>
<dbReference type="Proteomes" id="UP001346149">
    <property type="component" value="Unassembled WGS sequence"/>
</dbReference>
<evidence type="ECO:0000256" key="7">
    <source>
        <dbReference type="ARBA" id="ARBA00023155"/>
    </source>
</evidence>
<feature type="compositionally biased region" description="Pro residues" evidence="10">
    <location>
        <begin position="41"/>
        <end position="55"/>
    </location>
</feature>
<feature type="compositionally biased region" description="Polar residues" evidence="10">
    <location>
        <begin position="1"/>
        <end position="12"/>
    </location>
</feature>
<keyword evidence="3" id="KW-0863">Zinc-finger</keyword>
<reference evidence="12 13" key="1">
    <citation type="journal article" date="2023" name="Hortic Res">
        <title>Pangenome of water caltrop reveals structural variations and asymmetric subgenome divergence after allopolyploidization.</title>
        <authorList>
            <person name="Zhang X."/>
            <person name="Chen Y."/>
            <person name="Wang L."/>
            <person name="Yuan Y."/>
            <person name="Fang M."/>
            <person name="Shi L."/>
            <person name="Lu R."/>
            <person name="Comes H.P."/>
            <person name="Ma Y."/>
            <person name="Chen Y."/>
            <person name="Huang G."/>
            <person name="Zhou Y."/>
            <person name="Zheng Z."/>
            <person name="Qiu Y."/>
        </authorList>
    </citation>
    <scope>NUCLEOTIDE SEQUENCE [LARGE SCALE GENOMIC DNA]</scope>
    <source>
        <strain evidence="12">F231</strain>
    </source>
</reference>
<keyword evidence="13" id="KW-1185">Reference proteome</keyword>
<evidence type="ECO:0000256" key="1">
    <source>
        <dbReference type="ARBA" id="ARBA00004123"/>
    </source>
</evidence>
<evidence type="ECO:0000256" key="10">
    <source>
        <dbReference type="SAM" id="MobiDB-lite"/>
    </source>
</evidence>
<gene>
    <name evidence="12" type="ORF">SAY86_005193</name>
</gene>
<feature type="region of interest" description="Disordered" evidence="10">
    <location>
        <begin position="271"/>
        <end position="333"/>
    </location>
</feature>
<keyword evidence="6" id="KW-0238">DNA-binding</keyword>
<dbReference type="InterPro" id="IPR006455">
    <property type="entry name" value="Homeodomain_ZF_HD"/>
</dbReference>
<keyword evidence="9" id="KW-0539">Nucleus</keyword>
<dbReference type="NCBIfam" id="TIGR01565">
    <property type="entry name" value="homeo_ZF_HD"/>
    <property type="match status" value="1"/>
</dbReference>
<dbReference type="FunFam" id="1.10.10.60:FF:000257">
    <property type="entry name" value="Zinc-finger homeodomain protein 2"/>
    <property type="match status" value="1"/>
</dbReference>
<evidence type="ECO:0000256" key="8">
    <source>
        <dbReference type="ARBA" id="ARBA00023163"/>
    </source>
</evidence>
<proteinExistence type="predicted"/>
<dbReference type="EMBL" id="JAXQNO010000018">
    <property type="protein sequence ID" value="KAK4776505.1"/>
    <property type="molecule type" value="Genomic_DNA"/>
</dbReference>
<feature type="compositionally biased region" description="Basic residues" evidence="10">
    <location>
        <begin position="312"/>
        <end position="322"/>
    </location>
</feature>
<dbReference type="GO" id="GO:0003700">
    <property type="term" value="F:DNA-binding transcription factor activity"/>
    <property type="evidence" value="ECO:0007669"/>
    <property type="project" value="TreeGrafter"/>
</dbReference>
<accession>A0AAN7L0L2</accession>
<organism evidence="12 13">
    <name type="scientific">Trapa natans</name>
    <name type="common">Water chestnut</name>
    <dbReference type="NCBI Taxonomy" id="22666"/>
    <lineage>
        <taxon>Eukaryota</taxon>
        <taxon>Viridiplantae</taxon>
        <taxon>Streptophyta</taxon>
        <taxon>Embryophyta</taxon>
        <taxon>Tracheophyta</taxon>
        <taxon>Spermatophyta</taxon>
        <taxon>Magnoliopsida</taxon>
        <taxon>eudicotyledons</taxon>
        <taxon>Gunneridae</taxon>
        <taxon>Pentapetalae</taxon>
        <taxon>rosids</taxon>
        <taxon>malvids</taxon>
        <taxon>Myrtales</taxon>
        <taxon>Lythraceae</taxon>
        <taxon>Trapa</taxon>
    </lineage>
</organism>
<evidence type="ECO:0000256" key="5">
    <source>
        <dbReference type="ARBA" id="ARBA00023015"/>
    </source>
</evidence>
<protein>
    <recommendedName>
        <fullName evidence="11">ZF-HD dimerization-type domain-containing protein</fullName>
    </recommendedName>
</protein>
<dbReference type="Pfam" id="PF04770">
    <property type="entry name" value="ZF-HD_dimer"/>
    <property type="match status" value="1"/>
</dbReference>
<keyword evidence="2" id="KW-0479">Metal-binding</keyword>
<evidence type="ECO:0000259" key="11">
    <source>
        <dbReference type="PROSITE" id="PS51523"/>
    </source>
</evidence>
<comment type="caution">
    <text evidence="12">The sequence shown here is derived from an EMBL/GenBank/DDBJ whole genome shotgun (WGS) entry which is preliminary data.</text>
</comment>
<name>A0AAN7L0L2_TRANT</name>
<evidence type="ECO:0000313" key="12">
    <source>
        <dbReference type="EMBL" id="KAK4776505.1"/>
    </source>
</evidence>
<dbReference type="GO" id="GO:0050793">
    <property type="term" value="P:regulation of developmental process"/>
    <property type="evidence" value="ECO:0007669"/>
    <property type="project" value="TreeGrafter"/>
</dbReference>
<dbReference type="GO" id="GO:0005634">
    <property type="term" value="C:nucleus"/>
    <property type="evidence" value="ECO:0007669"/>
    <property type="project" value="UniProtKB-SubCell"/>
</dbReference>
<evidence type="ECO:0000256" key="9">
    <source>
        <dbReference type="ARBA" id="ARBA00023242"/>
    </source>
</evidence>
<feature type="region of interest" description="Disordered" evidence="10">
    <location>
        <begin position="123"/>
        <end position="177"/>
    </location>
</feature>
<dbReference type="PROSITE" id="PS51523">
    <property type="entry name" value="ZF_HD_DIMER"/>
    <property type="match status" value="1"/>
</dbReference>
<keyword evidence="7" id="KW-0371">Homeobox</keyword>
<keyword evidence="8" id="KW-0804">Transcription</keyword>
<comment type="subcellular location">
    <subcellularLocation>
        <location evidence="1">Nucleus</location>
    </subcellularLocation>
</comment>
<feature type="compositionally biased region" description="Pro residues" evidence="10">
    <location>
        <begin position="138"/>
        <end position="150"/>
    </location>
</feature>
<dbReference type="Gene3D" id="1.10.10.60">
    <property type="entry name" value="Homeodomain-like"/>
    <property type="match status" value="1"/>
</dbReference>
<dbReference type="AlphaFoldDB" id="A0AAN7L0L2"/>
<feature type="compositionally biased region" description="Polar residues" evidence="10">
    <location>
        <begin position="271"/>
        <end position="297"/>
    </location>
</feature>
<evidence type="ECO:0000256" key="4">
    <source>
        <dbReference type="ARBA" id="ARBA00022833"/>
    </source>
</evidence>
<dbReference type="GO" id="GO:0000976">
    <property type="term" value="F:transcription cis-regulatory region binding"/>
    <property type="evidence" value="ECO:0007669"/>
    <property type="project" value="TreeGrafter"/>
</dbReference>
<dbReference type="NCBIfam" id="TIGR01566">
    <property type="entry name" value="ZF_HD_prot_N"/>
    <property type="match status" value="1"/>
</dbReference>
<dbReference type="PANTHER" id="PTHR31948:SF72">
    <property type="entry name" value="ZINC-FINGER HOMEODOMAIN PROTEIN 10"/>
    <property type="match status" value="1"/>
</dbReference>
<dbReference type="PANTHER" id="PTHR31948">
    <property type="entry name" value="ZINC-FINGER HOMEODOMAIN PROTEIN 2"/>
    <property type="match status" value="1"/>
</dbReference>
<keyword evidence="4" id="KW-0862">Zinc</keyword>
<sequence length="333" mass="36947">MDLTPNDTNTTTKSRESEPDIPTRMQPFGNALSFSNVVLQPQPPLPPPPPPPPQPDVFTYKECLKNHAASLGRYALDGCGEFMPSSEASDSASLKCAACGCHRNFHRRDPDELPMPVAPPTAPPTAQVIGYQPYPLHQAPPPPPPPPPRSPESATTPLIPPSYYGGHQPNHHPYRQQLSAPPHMLLSLSTHAPPETSYRPPPSSVAAMFSSISRKRYRTKFTDAQKSHMFDFAERFGWKLPRRDEGTIREFCYRIGVERDVLKVWMHNNKNTLGKRPQSGNDPNIQSTQNNNATPTASHLMMKNEPNGEVHHHSHRNHHHFGTKGSNGSSNSS</sequence>
<dbReference type="GO" id="GO:0008270">
    <property type="term" value="F:zinc ion binding"/>
    <property type="evidence" value="ECO:0007669"/>
    <property type="project" value="UniProtKB-KW"/>
</dbReference>
<evidence type="ECO:0000313" key="13">
    <source>
        <dbReference type="Proteomes" id="UP001346149"/>
    </source>
</evidence>
<feature type="region of interest" description="Disordered" evidence="10">
    <location>
        <begin position="1"/>
        <end position="58"/>
    </location>
</feature>
<dbReference type="InterPro" id="IPR009057">
    <property type="entry name" value="Homeodomain-like_sf"/>
</dbReference>
<dbReference type="InterPro" id="IPR006456">
    <property type="entry name" value="ZF_HD_homeobox_Cys/His_dimer"/>
</dbReference>
<evidence type="ECO:0000256" key="3">
    <source>
        <dbReference type="ARBA" id="ARBA00022771"/>
    </source>
</evidence>
<feature type="domain" description="ZF-HD dimerization-type" evidence="11">
    <location>
        <begin position="60"/>
        <end position="109"/>
    </location>
</feature>